<dbReference type="InterPro" id="IPR050523">
    <property type="entry name" value="AKR_Detox_Biosynth"/>
</dbReference>
<dbReference type="PANTHER" id="PTHR43364:SF4">
    <property type="entry name" value="NAD(P)-LINKED OXIDOREDUCTASE SUPERFAMILY PROTEIN"/>
    <property type="match status" value="1"/>
</dbReference>
<dbReference type="AlphaFoldDB" id="A0A8J3N3Z8"/>
<name>A0A8J3N3Z8_9CHLR</name>
<organism evidence="3 4">
    <name type="scientific">Reticulibacter mediterranei</name>
    <dbReference type="NCBI Taxonomy" id="2778369"/>
    <lineage>
        <taxon>Bacteria</taxon>
        <taxon>Bacillati</taxon>
        <taxon>Chloroflexota</taxon>
        <taxon>Ktedonobacteria</taxon>
        <taxon>Ktedonobacterales</taxon>
        <taxon>Reticulibacteraceae</taxon>
        <taxon>Reticulibacter</taxon>
    </lineage>
</organism>
<dbReference type="Gene3D" id="3.20.20.100">
    <property type="entry name" value="NADP-dependent oxidoreductase domain"/>
    <property type="match status" value="1"/>
</dbReference>
<gene>
    <name evidence="3" type="ORF">KSF_048130</name>
</gene>
<keyword evidence="1" id="KW-0560">Oxidoreductase</keyword>
<dbReference type="RefSeq" id="WP_220205480.1">
    <property type="nucleotide sequence ID" value="NZ_BNJK01000001.1"/>
</dbReference>
<dbReference type="SUPFAM" id="SSF51430">
    <property type="entry name" value="NAD(P)-linked oxidoreductase"/>
    <property type="match status" value="1"/>
</dbReference>
<dbReference type="InterPro" id="IPR023210">
    <property type="entry name" value="NADP_OxRdtase_dom"/>
</dbReference>
<proteinExistence type="predicted"/>
<dbReference type="Proteomes" id="UP000597444">
    <property type="component" value="Unassembled WGS sequence"/>
</dbReference>
<feature type="domain" description="NADP-dependent oxidoreductase" evidence="2">
    <location>
        <begin position="15"/>
        <end position="313"/>
    </location>
</feature>
<dbReference type="InterPro" id="IPR020471">
    <property type="entry name" value="AKR"/>
</dbReference>
<dbReference type="PANTHER" id="PTHR43364">
    <property type="entry name" value="NADH-SPECIFIC METHYLGLYOXAL REDUCTASE-RELATED"/>
    <property type="match status" value="1"/>
</dbReference>
<sequence length="318" mass="35462">MHTRQLGNTDMQITPIGLGAWAIGGGGYAFGWGPQEDQESIKTIQRAMELGVNWIDTAAVYGLGHSEEIVGRAIKGQAWKPYIFTKCSLVWDSNGEVSNSLKADSIRREVEASLKRLGVDVIDLYQVHWPNPDKDIEEGWSTLAQLKKEGKVRAIGVSNFNVEQMRRAQKIAPIDSLQPPYSLINREAEREILPFCQENHIGTIVYSPMASGLLTGQMSKERIENLPSDDWRRNNPEYQEPRLSRNLKLANVLNDISFVHNVTAGVVAIAWTLQNPAVTGAIVGSRSPGQIEDLLIGAEFRLTDTEKEQIEKFLKDNP</sequence>
<reference evidence="3" key="1">
    <citation type="submission" date="2020-10" db="EMBL/GenBank/DDBJ databases">
        <title>Taxonomic study of unclassified bacteria belonging to the class Ktedonobacteria.</title>
        <authorList>
            <person name="Yabe S."/>
            <person name="Wang C.M."/>
            <person name="Zheng Y."/>
            <person name="Sakai Y."/>
            <person name="Cavaletti L."/>
            <person name="Monciardini P."/>
            <person name="Donadio S."/>
        </authorList>
    </citation>
    <scope>NUCLEOTIDE SEQUENCE</scope>
    <source>
        <strain evidence="3">ID150040</strain>
    </source>
</reference>
<dbReference type="InterPro" id="IPR036812">
    <property type="entry name" value="NAD(P)_OxRdtase_dom_sf"/>
</dbReference>
<evidence type="ECO:0000256" key="1">
    <source>
        <dbReference type="ARBA" id="ARBA00023002"/>
    </source>
</evidence>
<protein>
    <submittedName>
        <fullName evidence="3">Aldo/keto reductase</fullName>
    </submittedName>
</protein>
<dbReference type="PROSITE" id="PS00062">
    <property type="entry name" value="ALDOKETO_REDUCTASE_2"/>
    <property type="match status" value="1"/>
</dbReference>
<dbReference type="GO" id="GO:0016491">
    <property type="term" value="F:oxidoreductase activity"/>
    <property type="evidence" value="ECO:0007669"/>
    <property type="project" value="UniProtKB-KW"/>
</dbReference>
<evidence type="ECO:0000259" key="2">
    <source>
        <dbReference type="Pfam" id="PF00248"/>
    </source>
</evidence>
<dbReference type="EMBL" id="BNJK01000001">
    <property type="protein sequence ID" value="GHO94765.1"/>
    <property type="molecule type" value="Genomic_DNA"/>
</dbReference>
<dbReference type="Pfam" id="PF00248">
    <property type="entry name" value="Aldo_ket_red"/>
    <property type="match status" value="1"/>
</dbReference>
<dbReference type="InterPro" id="IPR018170">
    <property type="entry name" value="Aldo/ket_reductase_CS"/>
</dbReference>
<dbReference type="PRINTS" id="PR00069">
    <property type="entry name" value="ALDKETRDTASE"/>
</dbReference>
<evidence type="ECO:0000313" key="3">
    <source>
        <dbReference type="EMBL" id="GHO94765.1"/>
    </source>
</evidence>
<dbReference type="CDD" id="cd19102">
    <property type="entry name" value="AKR_unchar"/>
    <property type="match status" value="1"/>
</dbReference>
<dbReference type="GO" id="GO:0005829">
    <property type="term" value="C:cytosol"/>
    <property type="evidence" value="ECO:0007669"/>
    <property type="project" value="TreeGrafter"/>
</dbReference>
<keyword evidence="4" id="KW-1185">Reference proteome</keyword>
<comment type="caution">
    <text evidence="3">The sequence shown here is derived from an EMBL/GenBank/DDBJ whole genome shotgun (WGS) entry which is preliminary data.</text>
</comment>
<evidence type="ECO:0000313" key="4">
    <source>
        <dbReference type="Proteomes" id="UP000597444"/>
    </source>
</evidence>
<accession>A0A8J3N3Z8</accession>